<dbReference type="GO" id="GO:0005506">
    <property type="term" value="F:iron ion binding"/>
    <property type="evidence" value="ECO:0007669"/>
    <property type="project" value="UniProtKB-ARBA"/>
</dbReference>
<organism evidence="2">
    <name type="scientific">Burkholderia pseudomallei 1710a</name>
    <dbReference type="NCBI Taxonomy" id="320371"/>
    <lineage>
        <taxon>Bacteria</taxon>
        <taxon>Pseudomonadati</taxon>
        <taxon>Pseudomonadota</taxon>
        <taxon>Betaproteobacteria</taxon>
        <taxon>Burkholderiales</taxon>
        <taxon>Burkholderiaceae</taxon>
        <taxon>Burkholderia</taxon>
        <taxon>pseudomallei group</taxon>
    </lineage>
</organism>
<accession>A0A0E1W7V9</accession>
<keyword evidence="2" id="KW-0223">Dioxygenase</keyword>
<dbReference type="GO" id="GO:0016706">
    <property type="term" value="F:2-oxoglutarate-dependent dioxygenase activity"/>
    <property type="evidence" value="ECO:0007669"/>
    <property type="project" value="UniProtKB-ARBA"/>
</dbReference>
<dbReference type="AlphaFoldDB" id="A0A0E1W7V9"/>
<sequence>MAGARPTVPLRYIKFAATIARRFSLRGMVASMSRTSVLQSFIDNNDADHPMSSLHPELIHTQVQTLRERGFVVAPGLVAPERCAQLKTIAERQLREAAQPLEFEADLRYPGAPESRHAPGGHTVRRLLDAYARDAAFAERATAPEIGAWMRAYFDETPVLSRAHHNCVMTKHPAYGSLTGWHRDVRYWSFERPDLVSVWLALGPETDDNGALWLVPGSHDAEFGPERFDEAKFFRGDVPANRRLIEQAVCPALAAGDVVFFHCNTLHSAGQNRSDQVKFSLVFTYHGDSNRPVPGSRSASKPEVRF</sequence>
<keyword evidence="2" id="KW-0560">Oxidoreductase</keyword>
<reference evidence="2" key="1">
    <citation type="submission" date="2009-05" db="EMBL/GenBank/DDBJ databases">
        <authorList>
            <person name="Harkins D.M."/>
            <person name="DeShazer D."/>
            <person name="Woods D.E."/>
            <person name="Brinkac L.M."/>
            <person name="Brown K.A."/>
            <person name="Hung G.C."/>
            <person name="Tuanyok A."/>
            <person name="Zhang B."/>
            <person name="Nierman W.C."/>
        </authorList>
    </citation>
    <scope>NUCLEOTIDE SEQUENCE [LARGE SCALE GENOMIC DNA]</scope>
    <source>
        <strain evidence="2">1710a</strain>
    </source>
</reference>
<dbReference type="Gene3D" id="2.60.120.620">
    <property type="entry name" value="q2cbj1_9rhob like domain"/>
    <property type="match status" value="1"/>
</dbReference>
<name>A0A0E1W7V9_BURPE</name>
<dbReference type="Proteomes" id="UP000001812">
    <property type="component" value="Chromosome I"/>
</dbReference>
<proteinExistence type="predicted"/>
<dbReference type="InterPro" id="IPR008775">
    <property type="entry name" value="Phytyl_CoA_dOase-like"/>
</dbReference>
<dbReference type="EMBL" id="CM000832">
    <property type="protein sequence ID" value="EET08361.1"/>
    <property type="molecule type" value="Genomic_DNA"/>
</dbReference>
<evidence type="ECO:0000256" key="1">
    <source>
        <dbReference type="ARBA" id="ARBA00001954"/>
    </source>
</evidence>
<dbReference type="Pfam" id="PF05721">
    <property type="entry name" value="PhyH"/>
    <property type="match status" value="1"/>
</dbReference>
<gene>
    <name evidence="2" type="ORF">BURPS1710A_0467</name>
</gene>
<evidence type="ECO:0000313" key="2">
    <source>
        <dbReference type="EMBL" id="EET08361.1"/>
    </source>
</evidence>
<dbReference type="PANTHER" id="PTHR20883">
    <property type="entry name" value="PHYTANOYL-COA DIOXYGENASE DOMAIN CONTAINING 1"/>
    <property type="match status" value="1"/>
</dbReference>
<dbReference type="PANTHER" id="PTHR20883:SF48">
    <property type="entry name" value="ECTOINE DIOXYGENASE"/>
    <property type="match status" value="1"/>
</dbReference>
<protein>
    <submittedName>
        <fullName evidence="2">Phytanoyl-CoA dioxygenase (PhyH) family protein</fullName>
    </submittedName>
</protein>
<dbReference type="SUPFAM" id="SSF51197">
    <property type="entry name" value="Clavaminate synthase-like"/>
    <property type="match status" value="1"/>
</dbReference>
<comment type="cofactor">
    <cofactor evidence="1">
        <name>Fe(2+)</name>
        <dbReference type="ChEBI" id="CHEBI:29033"/>
    </cofactor>
</comment>
<dbReference type="HOGENOM" id="CLU_048953_9_0_4"/>